<dbReference type="EMBL" id="MU827308">
    <property type="protein sequence ID" value="KAJ7361953.1"/>
    <property type="molecule type" value="Genomic_DNA"/>
</dbReference>
<name>A0A9W9YSQ2_9CNID</name>
<organism evidence="1 2">
    <name type="scientific">Desmophyllum pertusum</name>
    <dbReference type="NCBI Taxonomy" id="174260"/>
    <lineage>
        <taxon>Eukaryota</taxon>
        <taxon>Metazoa</taxon>
        <taxon>Cnidaria</taxon>
        <taxon>Anthozoa</taxon>
        <taxon>Hexacorallia</taxon>
        <taxon>Scleractinia</taxon>
        <taxon>Caryophylliina</taxon>
        <taxon>Caryophylliidae</taxon>
        <taxon>Desmophyllum</taxon>
    </lineage>
</organism>
<dbReference type="Proteomes" id="UP001163046">
    <property type="component" value="Unassembled WGS sequence"/>
</dbReference>
<protein>
    <submittedName>
        <fullName evidence="1">Uncharacterized protein</fullName>
    </submittedName>
</protein>
<comment type="caution">
    <text evidence="1">The sequence shown here is derived from an EMBL/GenBank/DDBJ whole genome shotgun (WGS) entry which is preliminary data.</text>
</comment>
<evidence type="ECO:0000313" key="1">
    <source>
        <dbReference type="EMBL" id="KAJ7361953.1"/>
    </source>
</evidence>
<accession>A0A9W9YSQ2</accession>
<gene>
    <name evidence="1" type="ORF">OS493_014601</name>
</gene>
<dbReference type="OrthoDB" id="5988089at2759"/>
<dbReference type="AlphaFoldDB" id="A0A9W9YSQ2"/>
<sequence length="222" mass="25458">MEKVILSVVKSYVRLYEVFDVVGRSTVGYNPGTKWCNLCKQRADKELQHIEGFQAGLPRPRKIRSLGMLSNLILGLPRGLRAVHGWKDHFYKESKGNLNIESTEREHNPREANRLTMLQQSTSIRGFDVWTSIETQFGTVKINKEGDILLDASIWSKMSEAFNKLNAFEQNSFEKLVADFQLGLFHHYAENKEPVYNPAIMRDFAKENALGLIDTILQSILR</sequence>
<proteinExistence type="predicted"/>
<keyword evidence="2" id="KW-1185">Reference proteome</keyword>
<reference evidence="1" key="1">
    <citation type="submission" date="2023-01" db="EMBL/GenBank/DDBJ databases">
        <title>Genome assembly of the deep-sea coral Lophelia pertusa.</title>
        <authorList>
            <person name="Herrera S."/>
            <person name="Cordes E."/>
        </authorList>
    </citation>
    <scope>NUCLEOTIDE SEQUENCE</scope>
    <source>
        <strain evidence="1">USNM1676648</strain>
        <tissue evidence="1">Polyp</tissue>
    </source>
</reference>
<evidence type="ECO:0000313" key="2">
    <source>
        <dbReference type="Proteomes" id="UP001163046"/>
    </source>
</evidence>